<dbReference type="NCBIfam" id="TIGR03710">
    <property type="entry name" value="OAFO_sf"/>
    <property type="match status" value="1"/>
</dbReference>
<dbReference type="Pfam" id="PF01558">
    <property type="entry name" value="POR"/>
    <property type="match status" value="1"/>
</dbReference>
<evidence type="ECO:0000259" key="3">
    <source>
        <dbReference type="Pfam" id="PF01855"/>
    </source>
</evidence>
<dbReference type="InterPro" id="IPR009014">
    <property type="entry name" value="Transketo_C/PFOR_II"/>
</dbReference>
<comment type="caution">
    <text evidence="4">The sequence shown here is derived from an EMBL/GenBank/DDBJ whole genome shotgun (WGS) entry which is preliminary data.</text>
</comment>
<evidence type="ECO:0000313" key="4">
    <source>
        <dbReference type="EMBL" id="MBZ0156045.1"/>
    </source>
</evidence>
<organism evidence="4 5">
    <name type="scientific">Candidatus Nitrobium versatile</name>
    <dbReference type="NCBI Taxonomy" id="2884831"/>
    <lineage>
        <taxon>Bacteria</taxon>
        <taxon>Pseudomonadati</taxon>
        <taxon>Nitrospirota</taxon>
        <taxon>Nitrospiria</taxon>
        <taxon>Nitrospirales</taxon>
        <taxon>Nitrospiraceae</taxon>
        <taxon>Candidatus Nitrobium</taxon>
    </lineage>
</organism>
<reference evidence="4" key="2">
    <citation type="submission" date="2021-08" db="EMBL/GenBank/DDBJ databases">
        <authorList>
            <person name="Dalcin Martins P."/>
        </authorList>
    </citation>
    <scope>NUCLEOTIDE SEQUENCE</scope>
    <source>
        <strain evidence="4">MAG_39</strain>
    </source>
</reference>
<dbReference type="InterPro" id="IPR022367">
    <property type="entry name" value="2-oxoacid/accept_OxRdtase_asu"/>
</dbReference>
<dbReference type="Gene3D" id="3.40.920.10">
    <property type="entry name" value="Pyruvate-ferredoxin oxidoreductase, PFOR, domain III"/>
    <property type="match status" value="1"/>
</dbReference>
<gene>
    <name evidence="4" type="ORF">K8I29_07495</name>
</gene>
<dbReference type="InterPro" id="IPR002869">
    <property type="entry name" value="Pyrv_flavodox_OxRed_cen"/>
</dbReference>
<proteinExistence type="predicted"/>
<dbReference type="SUPFAM" id="SSF53323">
    <property type="entry name" value="Pyruvate-ferredoxin oxidoreductase, PFOR, domain III"/>
    <property type="match status" value="1"/>
</dbReference>
<feature type="domain" description="Pyruvate flavodoxin/ferredoxin oxidoreductase pyrimidine binding" evidence="3">
    <location>
        <begin position="205"/>
        <end position="443"/>
    </location>
</feature>
<dbReference type="FunFam" id="3.40.50.970:FF:000022">
    <property type="entry name" value="2-oxoglutarate ferredoxin oxidoreductase alpha subunit"/>
    <property type="match status" value="1"/>
</dbReference>
<dbReference type="EMBL" id="JAIOIV010000061">
    <property type="protein sequence ID" value="MBZ0156045.1"/>
    <property type="molecule type" value="Genomic_DNA"/>
</dbReference>
<dbReference type="Pfam" id="PF01855">
    <property type="entry name" value="POR_N"/>
    <property type="match status" value="1"/>
</dbReference>
<dbReference type="PANTHER" id="PTHR32154:SF20">
    <property type="entry name" value="2-OXOGLUTARATE OXIDOREDUCTASE SUBUNIT KORA"/>
    <property type="match status" value="1"/>
</dbReference>
<sequence>MDYSVKVGGEAGQGIQTIGDTLSRVFSRSGYHVFTNQDYESRIRGGHNYYQIRFSENPVMAPREVVDIIVALDNESITLHEKELSPNGLVIYDSSTLKQKYERPNFLDIPFVTLAVEHGGSKIMENTVATGAILGMLGMDLDILKEILREVFFKKGESVIQANINSAMAGHDFAVKNCPGCSFSMAPPSRAARLLVAGNDALGFGVIASGCKVYSAYPMTPSTGIMTYITSKGEEYGVIVEQAEDEIAAINIALGASYAGVRAMTGTSGGGFALMVEGISLAGMIEIPIVIVLGQRPGPATGFPTRTEQGELFFALHAGHGEFPRVLLAPGTPEQAFFLANKAFDLAEKYQIPVIILTDQYLADSQWTFDGFDLGKLNYTDYRVRGEAFGALSDYKRFAYTATGISPLGVPGEARHVVVVDSDEHDEEGHIVEDAETRILMVEKRLHRKMPLIRQEIAPPVLYGDGNPEIVVVCWGSMFGVAREAVDALSKTRSIAMLHFSELYPFPSNDTFDYMKVICNAKTAICAEMNATGQFARLMRMETGYEFKARINRYDGRPFSVEKLIGEINAHIG</sequence>
<evidence type="ECO:0000313" key="5">
    <source>
        <dbReference type="Proteomes" id="UP000705867"/>
    </source>
</evidence>
<dbReference type="SUPFAM" id="SSF52922">
    <property type="entry name" value="TK C-terminal domain-like"/>
    <property type="match status" value="1"/>
</dbReference>
<dbReference type="GO" id="GO:0006979">
    <property type="term" value="P:response to oxidative stress"/>
    <property type="evidence" value="ECO:0007669"/>
    <property type="project" value="TreeGrafter"/>
</dbReference>
<dbReference type="PANTHER" id="PTHR32154">
    <property type="entry name" value="PYRUVATE-FLAVODOXIN OXIDOREDUCTASE-RELATED"/>
    <property type="match status" value="1"/>
</dbReference>
<dbReference type="CDD" id="cd07034">
    <property type="entry name" value="TPP_PYR_PFOR_IOR-alpha_like"/>
    <property type="match status" value="1"/>
</dbReference>
<dbReference type="Gene3D" id="3.40.50.970">
    <property type="match status" value="1"/>
</dbReference>
<dbReference type="Proteomes" id="UP000705867">
    <property type="component" value="Unassembled WGS sequence"/>
</dbReference>
<keyword evidence="1" id="KW-0560">Oxidoreductase</keyword>
<evidence type="ECO:0000256" key="1">
    <source>
        <dbReference type="ARBA" id="ARBA00023002"/>
    </source>
</evidence>
<feature type="domain" description="Pyruvate/ketoisovalerate oxidoreductase catalytic" evidence="2">
    <location>
        <begin position="11"/>
        <end position="171"/>
    </location>
</feature>
<evidence type="ECO:0000259" key="2">
    <source>
        <dbReference type="Pfam" id="PF01558"/>
    </source>
</evidence>
<dbReference type="FunFam" id="3.40.920.10:FF:000003">
    <property type="entry name" value="Pyruvate ferredoxin oxidoreductase, alpha subunit"/>
    <property type="match status" value="1"/>
</dbReference>
<dbReference type="InterPro" id="IPR002880">
    <property type="entry name" value="Pyrv_Fd/Flavodoxin_OxRdtase_N"/>
</dbReference>
<protein>
    <submittedName>
        <fullName evidence="4">2-oxoacid:acceptor oxidoreductase subunit alpha</fullName>
    </submittedName>
</protein>
<dbReference type="InterPro" id="IPR029061">
    <property type="entry name" value="THDP-binding"/>
</dbReference>
<dbReference type="GO" id="GO:0016903">
    <property type="term" value="F:oxidoreductase activity, acting on the aldehyde or oxo group of donors"/>
    <property type="evidence" value="ECO:0007669"/>
    <property type="project" value="InterPro"/>
</dbReference>
<dbReference type="AlphaFoldDB" id="A0A953M144"/>
<dbReference type="SUPFAM" id="SSF52518">
    <property type="entry name" value="Thiamin diphosphate-binding fold (THDP-binding)"/>
    <property type="match status" value="1"/>
</dbReference>
<dbReference type="Gene3D" id="3.40.50.920">
    <property type="match status" value="1"/>
</dbReference>
<dbReference type="InterPro" id="IPR050722">
    <property type="entry name" value="Pyruvate:ferred/Flavod_OxRd"/>
</dbReference>
<reference evidence="4" key="1">
    <citation type="journal article" date="2021" name="bioRxiv">
        <title>Unraveling nitrogen, sulfur and carbon metabolic pathways and microbial community transcriptional responses to substrate deprivation and toxicity stresses in a bioreactor mimicking anoxic brackish coastal sediment conditions.</title>
        <authorList>
            <person name="Martins P.D."/>
            <person name="Echeveste M.J."/>
            <person name="Arshad A."/>
            <person name="Kurth J."/>
            <person name="Ouboter H."/>
            <person name="Jetten M.S.M."/>
            <person name="Welte C.U."/>
        </authorList>
    </citation>
    <scope>NUCLEOTIDE SEQUENCE</scope>
    <source>
        <strain evidence="4">MAG_39</strain>
    </source>
</reference>
<accession>A0A953M144</accession>
<name>A0A953M144_9BACT</name>
<dbReference type="InterPro" id="IPR019752">
    <property type="entry name" value="Pyrv/ketoisovalerate_OxRed_cat"/>
</dbReference>